<dbReference type="EMBL" id="JAAWVO010043669">
    <property type="protein sequence ID" value="MBN3319273.1"/>
    <property type="molecule type" value="Genomic_DNA"/>
</dbReference>
<comment type="caution">
    <text evidence="12">The sequence shown here is derived from an EMBL/GenBank/DDBJ whole genome shotgun (WGS) entry which is preliminary data.</text>
</comment>
<keyword evidence="7" id="KW-0965">Cell junction</keyword>
<dbReference type="InterPro" id="IPR004031">
    <property type="entry name" value="PMP22/EMP/MP20/Claudin"/>
</dbReference>
<dbReference type="PANTHER" id="PTHR12002">
    <property type="entry name" value="CLAUDIN"/>
    <property type="match status" value="1"/>
</dbReference>
<dbReference type="GO" id="GO:0005198">
    <property type="term" value="F:structural molecule activity"/>
    <property type="evidence" value="ECO:0007669"/>
    <property type="project" value="InterPro"/>
</dbReference>
<accession>A0A8J7NVG5</accession>
<feature type="transmembrane region" description="Helical" evidence="11">
    <location>
        <begin position="6"/>
        <end position="24"/>
    </location>
</feature>
<proteinExistence type="inferred from homology"/>
<organism evidence="12 13">
    <name type="scientific">Atractosteus spatula</name>
    <name type="common">Alligator gar</name>
    <name type="synonym">Lepisosteus spatula</name>
    <dbReference type="NCBI Taxonomy" id="7917"/>
    <lineage>
        <taxon>Eukaryota</taxon>
        <taxon>Metazoa</taxon>
        <taxon>Chordata</taxon>
        <taxon>Craniata</taxon>
        <taxon>Vertebrata</taxon>
        <taxon>Euteleostomi</taxon>
        <taxon>Actinopterygii</taxon>
        <taxon>Neopterygii</taxon>
        <taxon>Holostei</taxon>
        <taxon>Semionotiformes</taxon>
        <taxon>Lepisosteidae</taxon>
        <taxon>Atractosteus</taxon>
    </lineage>
</organism>
<dbReference type="Proteomes" id="UP000736164">
    <property type="component" value="Unassembled WGS sequence"/>
</dbReference>
<name>A0A8J7NVG5_ATRSP</name>
<dbReference type="Pfam" id="PF00822">
    <property type="entry name" value="PMP22_Claudin"/>
    <property type="match status" value="1"/>
</dbReference>
<evidence type="ECO:0000256" key="5">
    <source>
        <dbReference type="ARBA" id="ARBA00022475"/>
    </source>
</evidence>
<sequence>MRTPCVMIFGLILALVGWLFNLIATGAPAWREVRSIVGGELGEVIHQGIWDICKERLPKEFTCLRQDDAYFKEEIVKAAKGFMIASVIVTALGILLSVLGVRCWRRSPNWLLAGLGGIVVSASSLFAIIPIAWYTNQVDKIKAPGTDIRVGYCIVLGFIGCCFEFIGGGSLMICLSQLCGGATQLPHNNGVPRSTIRTVDVPDLNERPHQPTLPRPLFQKDQSTSPPVLSSLRKRTDSDTLSNDQSLYTEL</sequence>
<feature type="transmembrane region" description="Helical" evidence="11">
    <location>
        <begin position="82"/>
        <end position="104"/>
    </location>
</feature>
<feature type="transmembrane region" description="Helical" evidence="11">
    <location>
        <begin position="150"/>
        <end position="173"/>
    </location>
</feature>
<keyword evidence="4" id="KW-0796">Tight junction</keyword>
<feature type="region of interest" description="Disordered" evidence="10">
    <location>
        <begin position="200"/>
        <end position="251"/>
    </location>
</feature>
<feature type="non-terminal residue" evidence="12">
    <location>
        <position position="251"/>
    </location>
</feature>
<protein>
    <submittedName>
        <fullName evidence="12">CLD23 protein</fullName>
    </submittedName>
</protein>
<evidence type="ECO:0000256" key="3">
    <source>
        <dbReference type="ARBA" id="ARBA00008295"/>
    </source>
</evidence>
<gene>
    <name evidence="12" type="primary">Cldn23_0</name>
    <name evidence="12" type="ORF">GTO95_0004807</name>
</gene>
<comment type="similarity">
    <text evidence="3">Belongs to the claudin family.</text>
</comment>
<keyword evidence="5" id="KW-1003">Cell membrane</keyword>
<evidence type="ECO:0000313" key="12">
    <source>
        <dbReference type="EMBL" id="MBN3319273.1"/>
    </source>
</evidence>
<dbReference type="GO" id="GO:0005886">
    <property type="term" value="C:plasma membrane"/>
    <property type="evidence" value="ECO:0007669"/>
    <property type="project" value="UniProtKB-SubCell"/>
</dbReference>
<evidence type="ECO:0000256" key="4">
    <source>
        <dbReference type="ARBA" id="ARBA00022427"/>
    </source>
</evidence>
<evidence type="ECO:0000256" key="6">
    <source>
        <dbReference type="ARBA" id="ARBA00022692"/>
    </source>
</evidence>
<evidence type="ECO:0000313" key="13">
    <source>
        <dbReference type="Proteomes" id="UP000736164"/>
    </source>
</evidence>
<evidence type="ECO:0000256" key="7">
    <source>
        <dbReference type="ARBA" id="ARBA00022949"/>
    </source>
</evidence>
<keyword evidence="13" id="KW-1185">Reference proteome</keyword>
<evidence type="ECO:0000256" key="11">
    <source>
        <dbReference type="SAM" id="Phobius"/>
    </source>
</evidence>
<dbReference type="Gene3D" id="1.20.140.150">
    <property type="match status" value="1"/>
</dbReference>
<evidence type="ECO:0000256" key="10">
    <source>
        <dbReference type="SAM" id="MobiDB-lite"/>
    </source>
</evidence>
<dbReference type="InterPro" id="IPR006187">
    <property type="entry name" value="Claudin"/>
</dbReference>
<comment type="subcellular location">
    <subcellularLocation>
        <location evidence="1">Cell junction</location>
        <location evidence="1">Tight junction</location>
    </subcellularLocation>
    <subcellularLocation>
        <location evidence="2">Cell membrane</location>
        <topology evidence="2">Multi-pass membrane protein</topology>
    </subcellularLocation>
</comment>
<dbReference type="GO" id="GO:0005923">
    <property type="term" value="C:bicellular tight junction"/>
    <property type="evidence" value="ECO:0007669"/>
    <property type="project" value="UniProtKB-SubCell"/>
</dbReference>
<keyword evidence="6 11" id="KW-0812">Transmembrane</keyword>
<reference evidence="12" key="1">
    <citation type="journal article" date="2021" name="Cell">
        <title>Tracing the genetic footprints of vertebrate landing in non-teleost ray-finned fishes.</title>
        <authorList>
            <person name="Bi X."/>
            <person name="Wang K."/>
            <person name="Yang L."/>
            <person name="Pan H."/>
            <person name="Jiang H."/>
            <person name="Wei Q."/>
            <person name="Fang M."/>
            <person name="Yu H."/>
            <person name="Zhu C."/>
            <person name="Cai Y."/>
            <person name="He Y."/>
            <person name="Gan X."/>
            <person name="Zeng H."/>
            <person name="Yu D."/>
            <person name="Zhu Y."/>
            <person name="Jiang H."/>
            <person name="Qiu Q."/>
            <person name="Yang H."/>
            <person name="Zhang Y.E."/>
            <person name="Wang W."/>
            <person name="Zhu M."/>
            <person name="He S."/>
            <person name="Zhang G."/>
        </authorList>
    </citation>
    <scope>NUCLEOTIDE SEQUENCE</scope>
    <source>
        <strain evidence="12">Allg_001</strain>
    </source>
</reference>
<dbReference type="AlphaFoldDB" id="A0A8J7NVG5"/>
<feature type="transmembrane region" description="Helical" evidence="11">
    <location>
        <begin position="110"/>
        <end position="129"/>
    </location>
</feature>
<keyword evidence="8 11" id="KW-1133">Transmembrane helix</keyword>
<evidence type="ECO:0000256" key="8">
    <source>
        <dbReference type="ARBA" id="ARBA00022989"/>
    </source>
</evidence>
<feature type="compositionally biased region" description="Polar residues" evidence="10">
    <location>
        <begin position="239"/>
        <end position="251"/>
    </location>
</feature>
<evidence type="ECO:0000256" key="1">
    <source>
        <dbReference type="ARBA" id="ARBA00004435"/>
    </source>
</evidence>
<keyword evidence="9 11" id="KW-0472">Membrane</keyword>
<feature type="non-terminal residue" evidence="12">
    <location>
        <position position="1"/>
    </location>
</feature>
<evidence type="ECO:0000256" key="9">
    <source>
        <dbReference type="ARBA" id="ARBA00023136"/>
    </source>
</evidence>
<evidence type="ECO:0000256" key="2">
    <source>
        <dbReference type="ARBA" id="ARBA00004651"/>
    </source>
</evidence>
<dbReference type="PRINTS" id="PR01077">
    <property type="entry name" value="CLAUDIN"/>
</dbReference>